<dbReference type="AlphaFoldDB" id="A0A9P4S782"/>
<evidence type="ECO:0000256" key="5">
    <source>
        <dbReference type="ARBA" id="ARBA00022777"/>
    </source>
</evidence>
<evidence type="ECO:0000256" key="8">
    <source>
        <dbReference type="PIRSR" id="PIRSR630616-2"/>
    </source>
</evidence>
<feature type="compositionally biased region" description="Polar residues" evidence="11">
    <location>
        <begin position="756"/>
        <end position="770"/>
    </location>
</feature>
<dbReference type="InterPro" id="IPR000719">
    <property type="entry name" value="Prot_kinase_dom"/>
</dbReference>
<dbReference type="GO" id="GO:0004674">
    <property type="term" value="F:protein serine/threonine kinase activity"/>
    <property type="evidence" value="ECO:0007669"/>
    <property type="project" value="UniProtKB-KW"/>
</dbReference>
<dbReference type="InterPro" id="IPR030616">
    <property type="entry name" value="Aur-like"/>
</dbReference>
<dbReference type="GO" id="GO:0005524">
    <property type="term" value="F:ATP binding"/>
    <property type="evidence" value="ECO:0007669"/>
    <property type="project" value="UniProtKB-UniRule"/>
</dbReference>
<evidence type="ECO:0000256" key="7">
    <source>
        <dbReference type="PIRSR" id="PIRSR630616-1"/>
    </source>
</evidence>
<evidence type="ECO:0000256" key="11">
    <source>
        <dbReference type="SAM" id="MobiDB-lite"/>
    </source>
</evidence>
<dbReference type="InterPro" id="IPR008984">
    <property type="entry name" value="SMAD_FHA_dom_sf"/>
</dbReference>
<keyword evidence="2" id="KW-0723">Serine/threonine-protein kinase</keyword>
<dbReference type="Pfam" id="PF00069">
    <property type="entry name" value="Pkinase"/>
    <property type="match status" value="1"/>
</dbReference>
<dbReference type="PROSITE" id="PS00108">
    <property type="entry name" value="PROTEIN_KINASE_ST"/>
    <property type="match status" value="1"/>
</dbReference>
<dbReference type="PROSITE" id="PS50011">
    <property type="entry name" value="PROTEIN_KINASE_DOM"/>
    <property type="match status" value="1"/>
</dbReference>
<dbReference type="SUPFAM" id="SSF49879">
    <property type="entry name" value="SMAD/FHA domain"/>
    <property type="match status" value="1"/>
</dbReference>
<dbReference type="SUPFAM" id="SSF56112">
    <property type="entry name" value="Protein kinase-like (PK-like)"/>
    <property type="match status" value="1"/>
</dbReference>
<evidence type="ECO:0000256" key="1">
    <source>
        <dbReference type="ARBA" id="ARBA00005575"/>
    </source>
</evidence>
<dbReference type="InterPro" id="IPR011009">
    <property type="entry name" value="Kinase-like_dom_sf"/>
</dbReference>
<dbReference type="InterPro" id="IPR000253">
    <property type="entry name" value="FHA_dom"/>
</dbReference>
<feature type="domain" description="Protein kinase" evidence="13">
    <location>
        <begin position="250"/>
        <end position="536"/>
    </location>
</feature>
<protein>
    <submittedName>
        <fullName evidence="14">Pkinase-domain-containing protein</fullName>
    </submittedName>
</protein>
<dbReference type="SMART" id="SM00220">
    <property type="entry name" value="S_TKc"/>
    <property type="match status" value="1"/>
</dbReference>
<dbReference type="PROSITE" id="PS00107">
    <property type="entry name" value="PROTEIN_KINASE_ATP"/>
    <property type="match status" value="1"/>
</dbReference>
<evidence type="ECO:0000256" key="6">
    <source>
        <dbReference type="ARBA" id="ARBA00022840"/>
    </source>
</evidence>
<sequence length="1031" mass="115122">MEDENTQVLTQQVLDPRRLGATNSSLNESDISDVICILHPSSPAAFRVVASAAERTPQHVLQNRGLLTFSDDEALEGAEEADTFILAEHSDQPQDLALRFSSRTIKPFLGFCFGRNPNQCDVVLSTMSVKRVSNLHFRIFVTKDGIIMIEDLSTNGTLVDERHLKGKASELPATRMLNQGSVIQIPSANPDETIKFICRMPSREGHEEEFANKFDAYIARRRQVVPQKGKRPTMTSAYSHGMHWNGGDQYNVVGLLGKGAFAIVYQIAHAMDGRLLAAKELEKRRFIKNGQLDQRLDNEMRIMQALSHPNIVQYIDYKDDNNHLYIIMEYVSCGDLQGYLHKHGVLTEEMAKLMARQILNALSYLHAKNITHRDIKPDNILISSYEPFTVKLSDFGLSKVVKNNDTFLKTFCGTLLYCAPEVFPHYDAHVAGRREKRRRSGPNGKPENFHSYSQSVDIWSFAGVLWFSLCGQPPFEGVMDHNGRGMFDKIMDTALDVTPLKDNGVSDSGIGLLRDMLNTNPALRPTERQCLRHQWLYDDVDQRADSPTRGLKMIPEESEAKEAETEAQLSQLSLRDHATGGAEEIDYDSDDFNFLNPRESKRIKPDMLYPRNQIRDQTEATSSADVSFERPRFVVDGDESFTVPSYHPRPNRLFGEIGQSALKNPKALDFHVAQALEPRDSSASADSSHVSRWDAFGGVDTTAASMHEPDVNAHAQNREDFNGSSLLGTLSMVRELNMASPQSAYSPVNEPPTPKTPSSSQNLSFQNGDTSEAVGSLSEEPTPKQPAFSRQINISIPPQPPSIYFDSEDPSTHSPQYDLDVSGQVFTGGEDRTLVDTSGTILLPDTMTAPPGGPIDEVQKVDGIPTLLPQEFRRPRPRLGRVYSTIDSFTTIHLRLEDRITSWGRWPANSHVYPDGNDTRIPKNAFSIYFHAAGIEKVQEEDKDWTSLDGLHTGITTDTKHGIHINGVKLMPEDSKDGKPLYGRLYTGDVITIYQGSRTSAPLRFVCEFYHGEAARARPAGSGFEVKKSSY</sequence>
<evidence type="ECO:0000256" key="10">
    <source>
        <dbReference type="PROSITE-ProRule" id="PRU10141"/>
    </source>
</evidence>
<dbReference type="PROSITE" id="PS50006">
    <property type="entry name" value="FHA_DOMAIN"/>
    <property type="match status" value="1"/>
</dbReference>
<feature type="region of interest" description="Disordered" evidence="11">
    <location>
        <begin position="741"/>
        <end position="814"/>
    </location>
</feature>
<keyword evidence="4 8" id="KW-0547">Nucleotide-binding</keyword>
<dbReference type="EMBL" id="MU006103">
    <property type="protein sequence ID" value="KAF2836542.1"/>
    <property type="molecule type" value="Genomic_DNA"/>
</dbReference>
<keyword evidence="5" id="KW-0418">Kinase</keyword>
<comment type="caution">
    <text evidence="14">The sequence shown here is derived from an EMBL/GenBank/DDBJ whole genome shotgun (WGS) entry which is preliminary data.</text>
</comment>
<evidence type="ECO:0000256" key="4">
    <source>
        <dbReference type="ARBA" id="ARBA00022741"/>
    </source>
</evidence>
<keyword evidence="3" id="KW-0808">Transferase</keyword>
<feature type="cross-link" description="Glycyl lysine isopeptide (Lys-Gly) (interchain with G-Cter in SUMO2)" evidence="9">
    <location>
        <position position="376"/>
    </location>
</feature>
<dbReference type="InterPro" id="IPR017441">
    <property type="entry name" value="Protein_kinase_ATP_BS"/>
</dbReference>
<dbReference type="OrthoDB" id="504170at2759"/>
<dbReference type="InterPro" id="IPR008271">
    <property type="entry name" value="Ser/Thr_kinase_AS"/>
</dbReference>
<feature type="binding site" evidence="8 10">
    <location>
        <position position="279"/>
    </location>
    <ligand>
        <name>ATP</name>
        <dbReference type="ChEBI" id="CHEBI:30616"/>
    </ligand>
</feature>
<dbReference type="SMART" id="SM00240">
    <property type="entry name" value="FHA"/>
    <property type="match status" value="1"/>
</dbReference>
<reference evidence="14" key="1">
    <citation type="journal article" date="2020" name="Stud. Mycol.">
        <title>101 Dothideomycetes genomes: a test case for predicting lifestyles and emergence of pathogens.</title>
        <authorList>
            <person name="Haridas S."/>
            <person name="Albert R."/>
            <person name="Binder M."/>
            <person name="Bloem J."/>
            <person name="Labutti K."/>
            <person name="Salamov A."/>
            <person name="Andreopoulos B."/>
            <person name="Baker S."/>
            <person name="Barry K."/>
            <person name="Bills G."/>
            <person name="Bluhm B."/>
            <person name="Cannon C."/>
            <person name="Castanera R."/>
            <person name="Culley D."/>
            <person name="Daum C."/>
            <person name="Ezra D."/>
            <person name="Gonzalez J."/>
            <person name="Henrissat B."/>
            <person name="Kuo A."/>
            <person name="Liang C."/>
            <person name="Lipzen A."/>
            <person name="Lutzoni F."/>
            <person name="Magnuson J."/>
            <person name="Mondo S."/>
            <person name="Nolan M."/>
            <person name="Ohm R."/>
            <person name="Pangilinan J."/>
            <person name="Park H.-J."/>
            <person name="Ramirez L."/>
            <person name="Alfaro M."/>
            <person name="Sun H."/>
            <person name="Tritt A."/>
            <person name="Yoshinaga Y."/>
            <person name="Zwiers L.-H."/>
            <person name="Turgeon B."/>
            <person name="Goodwin S."/>
            <person name="Spatafora J."/>
            <person name="Crous P."/>
            <person name="Grigoriev I."/>
        </authorList>
    </citation>
    <scope>NUCLEOTIDE SEQUENCE</scope>
    <source>
        <strain evidence="14">CBS 101060</strain>
    </source>
</reference>
<evidence type="ECO:0000259" key="12">
    <source>
        <dbReference type="PROSITE" id="PS50006"/>
    </source>
</evidence>
<name>A0A9P4S782_9PEZI</name>
<dbReference type="FunFam" id="3.30.200.20:FF:000470">
    <property type="entry name" value="Serine/threonine-protein kinase RAD53"/>
    <property type="match status" value="1"/>
</dbReference>
<evidence type="ECO:0000256" key="9">
    <source>
        <dbReference type="PIRSR" id="PIRSR630616-3"/>
    </source>
</evidence>
<organism evidence="14 15">
    <name type="scientific">Patellaria atrata CBS 101060</name>
    <dbReference type="NCBI Taxonomy" id="1346257"/>
    <lineage>
        <taxon>Eukaryota</taxon>
        <taxon>Fungi</taxon>
        <taxon>Dikarya</taxon>
        <taxon>Ascomycota</taxon>
        <taxon>Pezizomycotina</taxon>
        <taxon>Dothideomycetes</taxon>
        <taxon>Dothideomycetes incertae sedis</taxon>
        <taxon>Patellariales</taxon>
        <taxon>Patellariaceae</taxon>
        <taxon>Patellaria</taxon>
    </lineage>
</organism>
<evidence type="ECO:0000313" key="15">
    <source>
        <dbReference type="Proteomes" id="UP000799429"/>
    </source>
</evidence>
<evidence type="ECO:0000256" key="2">
    <source>
        <dbReference type="ARBA" id="ARBA00022527"/>
    </source>
</evidence>
<feature type="active site" description="Proton acceptor" evidence="7">
    <location>
        <position position="374"/>
    </location>
</feature>
<gene>
    <name evidence="14" type="ORF">M501DRAFT_939777</name>
</gene>
<dbReference type="Proteomes" id="UP000799429">
    <property type="component" value="Unassembled WGS sequence"/>
</dbReference>
<dbReference type="PANTHER" id="PTHR24350">
    <property type="entry name" value="SERINE/THREONINE-PROTEIN KINASE IAL-RELATED"/>
    <property type="match status" value="1"/>
</dbReference>
<keyword evidence="15" id="KW-1185">Reference proteome</keyword>
<keyword evidence="6 8" id="KW-0067">ATP-binding</keyword>
<evidence type="ECO:0000259" key="13">
    <source>
        <dbReference type="PROSITE" id="PS50011"/>
    </source>
</evidence>
<dbReference type="Gene3D" id="2.60.200.20">
    <property type="match status" value="1"/>
</dbReference>
<feature type="binding site" evidence="8">
    <location>
        <position position="394"/>
    </location>
    <ligand>
        <name>ATP</name>
        <dbReference type="ChEBI" id="CHEBI:30616"/>
    </ligand>
</feature>
<comment type="similarity">
    <text evidence="1">Belongs to the protein kinase superfamily. CAMK Ser/Thr protein kinase family. CHEK2 subfamily.</text>
</comment>
<dbReference type="Pfam" id="PF00498">
    <property type="entry name" value="FHA"/>
    <property type="match status" value="1"/>
</dbReference>
<feature type="domain" description="FHA" evidence="12">
    <location>
        <begin position="111"/>
        <end position="164"/>
    </location>
</feature>
<evidence type="ECO:0000313" key="14">
    <source>
        <dbReference type="EMBL" id="KAF2836542.1"/>
    </source>
</evidence>
<proteinExistence type="inferred from homology"/>
<dbReference type="Gene3D" id="1.10.510.10">
    <property type="entry name" value="Transferase(Phosphotransferase) domain 1"/>
    <property type="match status" value="1"/>
</dbReference>
<evidence type="ECO:0000256" key="3">
    <source>
        <dbReference type="ARBA" id="ARBA00022679"/>
    </source>
</evidence>
<accession>A0A9P4S782</accession>